<dbReference type="Proteomes" id="UP000191931">
    <property type="component" value="Unassembled WGS sequence"/>
</dbReference>
<dbReference type="Pfam" id="PF13412">
    <property type="entry name" value="HTH_24"/>
    <property type="match status" value="1"/>
</dbReference>
<dbReference type="PANTHER" id="PTHR30154:SF34">
    <property type="entry name" value="TRANSCRIPTIONAL REGULATOR AZLB"/>
    <property type="match status" value="1"/>
</dbReference>
<dbReference type="AlphaFoldDB" id="A0A1W1HEY0"/>
<name>A0A1W1HEY0_9BACT</name>
<feature type="domain" description="HTH asnC-type" evidence="4">
    <location>
        <begin position="10"/>
        <end position="71"/>
    </location>
</feature>
<dbReference type="SUPFAM" id="SSF46785">
    <property type="entry name" value="Winged helix' DNA-binding domain"/>
    <property type="match status" value="1"/>
</dbReference>
<keyword evidence="1" id="KW-0805">Transcription regulation</keyword>
<reference evidence="5 6" key="1">
    <citation type="submission" date="2017-03" db="EMBL/GenBank/DDBJ databases">
        <authorList>
            <person name="Afonso C.L."/>
            <person name="Miller P.J."/>
            <person name="Scott M.A."/>
            <person name="Spackman E."/>
            <person name="Goraichik I."/>
            <person name="Dimitrov K.M."/>
            <person name="Suarez D.L."/>
            <person name="Swayne D.E."/>
        </authorList>
    </citation>
    <scope>NUCLEOTIDE SEQUENCE [LARGE SCALE GENOMIC DNA]</scope>
    <source>
        <strain evidence="5">PRJEB14757</strain>
    </source>
</reference>
<dbReference type="STRING" id="1246637.MTBBW1_2540003"/>
<dbReference type="GO" id="GO:0006355">
    <property type="term" value="P:regulation of DNA-templated transcription"/>
    <property type="evidence" value="ECO:0007669"/>
    <property type="project" value="UniProtKB-ARBA"/>
</dbReference>
<dbReference type="GO" id="GO:0043200">
    <property type="term" value="P:response to amino acid"/>
    <property type="evidence" value="ECO:0007669"/>
    <property type="project" value="TreeGrafter"/>
</dbReference>
<dbReference type="InterPro" id="IPR011991">
    <property type="entry name" value="ArsR-like_HTH"/>
</dbReference>
<dbReference type="GO" id="GO:0005829">
    <property type="term" value="C:cytosol"/>
    <property type="evidence" value="ECO:0007669"/>
    <property type="project" value="TreeGrafter"/>
</dbReference>
<protein>
    <submittedName>
        <fullName evidence="5">Leucine-responsive regulatory protein</fullName>
    </submittedName>
</protein>
<evidence type="ECO:0000256" key="2">
    <source>
        <dbReference type="ARBA" id="ARBA00023125"/>
    </source>
</evidence>
<dbReference type="OrthoDB" id="9813313at2"/>
<evidence type="ECO:0000256" key="3">
    <source>
        <dbReference type="ARBA" id="ARBA00023163"/>
    </source>
</evidence>
<dbReference type="InterPro" id="IPR000485">
    <property type="entry name" value="AsnC-type_HTH_dom"/>
</dbReference>
<keyword evidence="6" id="KW-1185">Reference proteome</keyword>
<evidence type="ECO:0000259" key="4">
    <source>
        <dbReference type="PROSITE" id="PS50956"/>
    </source>
</evidence>
<gene>
    <name evidence="5" type="primary">lrp</name>
    <name evidence="5" type="ORF">MTBBW1_2540003</name>
</gene>
<sequence length="162" mass="18704">MKKDISTPEIDDFDYALLNLLQKDGRATNVKIANSLNLSETPCWRRLKRLEEHGIIKGYHANLNRYLLGFDILAFVQVFSERHTDDSLYQFEQAVKEIPEILSCHNITGDADYLLQIVTKNLDTYEKLLRKVIRRLPGVTSIKTSISLREIKDSKELPLTNI</sequence>
<keyword evidence="3" id="KW-0804">Transcription</keyword>
<dbReference type="CDD" id="cd00090">
    <property type="entry name" value="HTH_ARSR"/>
    <property type="match status" value="1"/>
</dbReference>
<dbReference type="PRINTS" id="PR00033">
    <property type="entry name" value="HTHASNC"/>
</dbReference>
<accession>A0A1W1HEY0</accession>
<dbReference type="PROSITE" id="PS50956">
    <property type="entry name" value="HTH_ASNC_2"/>
    <property type="match status" value="1"/>
</dbReference>
<keyword evidence="2" id="KW-0238">DNA-binding</keyword>
<dbReference type="Gene3D" id="3.30.70.920">
    <property type="match status" value="1"/>
</dbReference>
<evidence type="ECO:0000313" key="5">
    <source>
        <dbReference type="EMBL" id="SLM30935.1"/>
    </source>
</evidence>
<dbReference type="PANTHER" id="PTHR30154">
    <property type="entry name" value="LEUCINE-RESPONSIVE REGULATORY PROTEIN"/>
    <property type="match status" value="1"/>
</dbReference>
<dbReference type="RefSeq" id="WP_080809602.1">
    <property type="nucleotide sequence ID" value="NZ_LT828569.1"/>
</dbReference>
<dbReference type="Gene3D" id="1.10.10.10">
    <property type="entry name" value="Winged helix-like DNA-binding domain superfamily/Winged helix DNA-binding domain"/>
    <property type="match status" value="1"/>
</dbReference>
<evidence type="ECO:0000313" key="6">
    <source>
        <dbReference type="Proteomes" id="UP000191931"/>
    </source>
</evidence>
<organism evidence="5 6">
    <name type="scientific">Desulfamplus magnetovallimortis</name>
    <dbReference type="NCBI Taxonomy" id="1246637"/>
    <lineage>
        <taxon>Bacteria</taxon>
        <taxon>Pseudomonadati</taxon>
        <taxon>Thermodesulfobacteriota</taxon>
        <taxon>Desulfobacteria</taxon>
        <taxon>Desulfobacterales</taxon>
        <taxon>Desulfobacteraceae</taxon>
        <taxon>Desulfamplus</taxon>
    </lineage>
</organism>
<proteinExistence type="predicted"/>
<evidence type="ECO:0000256" key="1">
    <source>
        <dbReference type="ARBA" id="ARBA00023015"/>
    </source>
</evidence>
<dbReference type="InterPro" id="IPR019888">
    <property type="entry name" value="Tscrpt_reg_AsnC-like"/>
</dbReference>
<dbReference type="Pfam" id="PF01037">
    <property type="entry name" value="AsnC_trans_reg"/>
    <property type="match status" value="1"/>
</dbReference>
<dbReference type="InterPro" id="IPR036390">
    <property type="entry name" value="WH_DNA-bd_sf"/>
</dbReference>
<dbReference type="InterPro" id="IPR019887">
    <property type="entry name" value="Tscrpt_reg_AsnC/Lrp_C"/>
</dbReference>
<dbReference type="SUPFAM" id="SSF54909">
    <property type="entry name" value="Dimeric alpha+beta barrel"/>
    <property type="match status" value="1"/>
</dbReference>
<dbReference type="SMART" id="SM00344">
    <property type="entry name" value="HTH_ASNC"/>
    <property type="match status" value="1"/>
</dbReference>
<dbReference type="InterPro" id="IPR036388">
    <property type="entry name" value="WH-like_DNA-bd_sf"/>
</dbReference>
<dbReference type="EMBL" id="FWEV01000173">
    <property type="protein sequence ID" value="SLM30935.1"/>
    <property type="molecule type" value="Genomic_DNA"/>
</dbReference>
<dbReference type="InterPro" id="IPR011008">
    <property type="entry name" value="Dimeric_a/b-barrel"/>
</dbReference>
<dbReference type="GO" id="GO:0043565">
    <property type="term" value="F:sequence-specific DNA binding"/>
    <property type="evidence" value="ECO:0007669"/>
    <property type="project" value="InterPro"/>
</dbReference>